<evidence type="ECO:0000313" key="3">
    <source>
        <dbReference type="Proteomes" id="UP000026962"/>
    </source>
</evidence>
<dbReference type="Gramene" id="OPUNC12G03520.2">
    <property type="protein sequence ID" value="OPUNC12G03520.2"/>
    <property type="gene ID" value="OPUNC12G03520"/>
</dbReference>
<reference evidence="2" key="2">
    <citation type="submission" date="2018-05" db="EMBL/GenBank/DDBJ databases">
        <title>OpunRS2 (Oryza punctata Reference Sequence Version 2).</title>
        <authorList>
            <person name="Zhang J."/>
            <person name="Kudrna D."/>
            <person name="Lee S."/>
            <person name="Talag J."/>
            <person name="Welchert J."/>
            <person name="Wing R.A."/>
        </authorList>
    </citation>
    <scope>NUCLEOTIDE SEQUENCE [LARGE SCALE GENOMIC DNA]</scope>
</reference>
<feature type="region of interest" description="Disordered" evidence="1">
    <location>
        <begin position="91"/>
        <end position="135"/>
    </location>
</feature>
<dbReference type="Proteomes" id="UP000026962">
    <property type="component" value="Chromosome 12"/>
</dbReference>
<organism evidence="2">
    <name type="scientific">Oryza punctata</name>
    <name type="common">Red rice</name>
    <dbReference type="NCBI Taxonomy" id="4537"/>
    <lineage>
        <taxon>Eukaryota</taxon>
        <taxon>Viridiplantae</taxon>
        <taxon>Streptophyta</taxon>
        <taxon>Embryophyta</taxon>
        <taxon>Tracheophyta</taxon>
        <taxon>Spermatophyta</taxon>
        <taxon>Magnoliopsida</taxon>
        <taxon>Liliopsida</taxon>
        <taxon>Poales</taxon>
        <taxon>Poaceae</taxon>
        <taxon>BOP clade</taxon>
        <taxon>Oryzoideae</taxon>
        <taxon>Oryzeae</taxon>
        <taxon>Oryzinae</taxon>
        <taxon>Oryza</taxon>
    </lineage>
</organism>
<proteinExistence type="predicted"/>
<name>A0A0E0MJW7_ORYPU</name>
<feature type="compositionally biased region" description="Basic and acidic residues" evidence="1">
    <location>
        <begin position="110"/>
        <end position="122"/>
    </location>
</feature>
<dbReference type="AlphaFoldDB" id="A0A0E0MJW7"/>
<accession>A0A0E0MJW7</accession>
<protein>
    <submittedName>
        <fullName evidence="2">Uncharacterized protein</fullName>
    </submittedName>
</protein>
<reference evidence="2" key="1">
    <citation type="submission" date="2015-04" db="UniProtKB">
        <authorList>
            <consortium name="EnsemblPlants"/>
        </authorList>
    </citation>
    <scope>IDENTIFICATION</scope>
</reference>
<dbReference type="EnsemblPlants" id="OPUNC12G03520.2">
    <property type="protein sequence ID" value="OPUNC12G03520.2"/>
    <property type="gene ID" value="OPUNC12G03520"/>
</dbReference>
<keyword evidence="3" id="KW-1185">Reference proteome</keyword>
<dbReference type="HOGENOM" id="CLU_1889128_0_0_1"/>
<evidence type="ECO:0000256" key="1">
    <source>
        <dbReference type="SAM" id="MobiDB-lite"/>
    </source>
</evidence>
<sequence>MARLKTHYLLKWRELGLVLGVNNKKKSLWRCLSVVTFATKQQLIALNYNKNHRSESFIEAKKRFSYLVTSKRKCACKKSAATLNIMDGSTVASSEKHKGMASGQSSSDCSAKKSYRDQEAPRGSKSGSPLQFRRF</sequence>
<evidence type="ECO:0000313" key="2">
    <source>
        <dbReference type="EnsemblPlants" id="OPUNC12G03520.2"/>
    </source>
</evidence>